<dbReference type="PANTHER" id="PTHR30289">
    <property type="entry name" value="UNCHARACTERIZED PROTEIN YBCL-RELATED"/>
    <property type="match status" value="1"/>
</dbReference>
<dbReference type="Pfam" id="PF01161">
    <property type="entry name" value="PBP"/>
    <property type="match status" value="1"/>
</dbReference>
<keyword evidence="3" id="KW-1185">Reference proteome</keyword>
<proteinExistence type="predicted"/>
<dbReference type="EMBL" id="FCNZ02000014">
    <property type="protein sequence ID" value="SAL63249.1"/>
    <property type="molecule type" value="Genomic_DNA"/>
</dbReference>
<dbReference type="InterPro" id="IPR036610">
    <property type="entry name" value="PEBP-like_sf"/>
</dbReference>
<evidence type="ECO:0000313" key="3">
    <source>
        <dbReference type="Proteomes" id="UP000054717"/>
    </source>
</evidence>
<feature type="signal peptide" evidence="1">
    <location>
        <begin position="1"/>
        <end position="39"/>
    </location>
</feature>
<comment type="caution">
    <text evidence="2">The sequence shown here is derived from an EMBL/GenBank/DDBJ whole genome shotgun (WGS) entry which is preliminary data.</text>
</comment>
<dbReference type="Gene3D" id="3.90.280.10">
    <property type="entry name" value="PEBP-like"/>
    <property type="match status" value="1"/>
</dbReference>
<dbReference type="InterPro" id="IPR005247">
    <property type="entry name" value="YbhB_YbcL/LppC-like"/>
</dbReference>
<organism evidence="2 3">
    <name type="scientific">Caballeronia telluris</name>
    <dbReference type="NCBI Taxonomy" id="326475"/>
    <lineage>
        <taxon>Bacteria</taxon>
        <taxon>Pseudomonadati</taxon>
        <taxon>Pseudomonadota</taxon>
        <taxon>Betaproteobacteria</taxon>
        <taxon>Burkholderiales</taxon>
        <taxon>Burkholderiaceae</taxon>
        <taxon>Caballeronia</taxon>
    </lineage>
</organism>
<reference evidence="2" key="1">
    <citation type="submission" date="2016-01" db="EMBL/GenBank/DDBJ databases">
        <authorList>
            <person name="Peeters Charlotte."/>
        </authorList>
    </citation>
    <scope>NUCLEOTIDE SEQUENCE</scope>
    <source>
        <strain evidence="2">LMG 22936</strain>
    </source>
</reference>
<dbReference type="Proteomes" id="UP000054717">
    <property type="component" value="Unassembled WGS sequence"/>
</dbReference>
<accession>A0A158J4G5</accession>
<evidence type="ECO:0000256" key="1">
    <source>
        <dbReference type="SAM" id="SignalP"/>
    </source>
</evidence>
<dbReference type="InterPro" id="IPR008914">
    <property type="entry name" value="PEBP"/>
</dbReference>
<feature type="chain" id="PRO_5011113464" evidence="1">
    <location>
        <begin position="40"/>
        <end position="200"/>
    </location>
</feature>
<dbReference type="CDD" id="cd00865">
    <property type="entry name" value="PEBP_bact_arch"/>
    <property type="match status" value="1"/>
</dbReference>
<dbReference type="RefSeq" id="WP_087631671.1">
    <property type="nucleotide sequence ID" value="NZ_FCNZ02000014.1"/>
</dbReference>
<dbReference type="SUPFAM" id="SSF49777">
    <property type="entry name" value="PEBP-like"/>
    <property type="match status" value="1"/>
</dbReference>
<dbReference type="STRING" id="326475.AWB66_03747"/>
<dbReference type="NCBIfam" id="TIGR00481">
    <property type="entry name" value="YbhB/YbcL family Raf kinase inhibitor-like protein"/>
    <property type="match status" value="1"/>
</dbReference>
<gene>
    <name evidence="2" type="ORF">AWB66_03747</name>
</gene>
<dbReference type="AlphaFoldDB" id="A0A158J4G5"/>
<dbReference type="PANTHER" id="PTHR30289:SF1">
    <property type="entry name" value="PEBP (PHOSPHATIDYLETHANOLAMINE-BINDING PROTEIN) FAMILY PROTEIN"/>
    <property type="match status" value="1"/>
</dbReference>
<evidence type="ECO:0000313" key="2">
    <source>
        <dbReference type="EMBL" id="SAL63249.1"/>
    </source>
</evidence>
<sequence>MRLASLAARLAVLNSGRFTLVFAALCAAAIAFRSPHALAEPTFTVKSSDLIAGKAVSPSLLFDQTDCKGGNRSPQLSWHGAPAATRSFAVTIVDPDAPGRGWWHWAAAGIPANVTQLPGNASASGALRTMGAVEARNDFDTDGYGGPCPPPGKPHRYVITVYALNSDDLRLRQGRPALMFEHEIRATTIASAQLVFTYGR</sequence>
<keyword evidence="1" id="KW-0732">Signal</keyword>
<name>A0A158J4G5_9BURK</name>
<protein>
    <submittedName>
        <fullName evidence="2">Phosphatidylethanolamine-binding protein</fullName>
    </submittedName>
</protein>